<dbReference type="SMART" id="SM00587">
    <property type="entry name" value="CHK"/>
    <property type="match status" value="1"/>
</dbReference>
<accession>A0AAN9ZE33</accession>
<dbReference type="Pfam" id="PF02958">
    <property type="entry name" value="EcKL"/>
    <property type="match status" value="1"/>
</dbReference>
<name>A0AAN9ZE33_9ORTH</name>
<dbReference type="AlphaFoldDB" id="A0AAN9ZE33"/>
<evidence type="ECO:0000313" key="2">
    <source>
        <dbReference type="EMBL" id="KAK7872611.1"/>
    </source>
</evidence>
<dbReference type="Proteomes" id="UP001378592">
    <property type="component" value="Unassembled WGS sequence"/>
</dbReference>
<comment type="caution">
    <text evidence="2">The sequence shown here is derived from an EMBL/GenBank/DDBJ whole genome shotgun (WGS) entry which is preliminary data.</text>
</comment>
<organism evidence="2 3">
    <name type="scientific">Gryllus longicercus</name>
    <dbReference type="NCBI Taxonomy" id="2509291"/>
    <lineage>
        <taxon>Eukaryota</taxon>
        <taxon>Metazoa</taxon>
        <taxon>Ecdysozoa</taxon>
        <taxon>Arthropoda</taxon>
        <taxon>Hexapoda</taxon>
        <taxon>Insecta</taxon>
        <taxon>Pterygota</taxon>
        <taxon>Neoptera</taxon>
        <taxon>Polyneoptera</taxon>
        <taxon>Orthoptera</taxon>
        <taxon>Ensifera</taxon>
        <taxon>Gryllidea</taxon>
        <taxon>Grylloidea</taxon>
        <taxon>Gryllidae</taxon>
        <taxon>Gryllinae</taxon>
        <taxon>Gryllus</taxon>
    </lineage>
</organism>
<keyword evidence="3" id="KW-1185">Reference proteome</keyword>
<dbReference type="PANTHER" id="PTHR11012:SF56">
    <property type="entry name" value="CHK KINASE-LIKE DOMAIN-CONTAINING PROTEIN-RELATED"/>
    <property type="match status" value="1"/>
</dbReference>
<dbReference type="EMBL" id="JAZDUA010000022">
    <property type="protein sequence ID" value="KAK7872611.1"/>
    <property type="molecule type" value="Genomic_DNA"/>
</dbReference>
<reference evidence="2 3" key="1">
    <citation type="submission" date="2024-03" db="EMBL/GenBank/DDBJ databases">
        <title>The genome assembly and annotation of the cricket Gryllus longicercus Weissman &amp; Gray.</title>
        <authorList>
            <person name="Szrajer S."/>
            <person name="Gray D."/>
            <person name="Ylla G."/>
        </authorList>
    </citation>
    <scope>NUCLEOTIDE SEQUENCE [LARGE SCALE GENOMIC DNA]</scope>
    <source>
        <strain evidence="2">DAG 2021-001</strain>
        <tissue evidence="2">Whole body minus gut</tissue>
    </source>
</reference>
<evidence type="ECO:0000313" key="3">
    <source>
        <dbReference type="Proteomes" id="UP001378592"/>
    </source>
</evidence>
<protein>
    <recommendedName>
        <fullName evidence="1">CHK kinase-like domain-containing protein</fullName>
    </recommendedName>
</protein>
<dbReference type="InterPro" id="IPR011009">
    <property type="entry name" value="Kinase-like_dom_sf"/>
</dbReference>
<dbReference type="InterPro" id="IPR015897">
    <property type="entry name" value="CHK_kinase-like"/>
</dbReference>
<dbReference type="InterPro" id="IPR004119">
    <property type="entry name" value="EcKL"/>
</dbReference>
<gene>
    <name evidence="2" type="ORF">R5R35_001947</name>
</gene>
<feature type="domain" description="CHK kinase-like" evidence="1">
    <location>
        <begin position="1"/>
        <end position="181"/>
    </location>
</feature>
<evidence type="ECO:0000259" key="1">
    <source>
        <dbReference type="SMART" id="SM00587"/>
    </source>
</evidence>
<sequence>MASRRDRLDFSHAKLVVHAIARFHALSIAYSEKNPDFFAPFEEFFFCDSNRQNIELFMTPTLKEITAEVNKWEGFGEIARKLEGLQHTLMDKLLETCTVPKEFQNVLIHGDCWVNNLLFKYSEAGEPIDLRLVDLQLSRKSSPAIELLYFFFSSLQNDVRSFRYDDLLHEYYNELRHTTEELGYSGQLFSFKDLCLEMARAVTFGFYAAVSILPIVLADPDDSPDIDSIAADKENVKLFGKVYETPQFREAFEELLPYFDKCGVFD</sequence>
<proteinExistence type="predicted"/>
<dbReference type="PANTHER" id="PTHR11012">
    <property type="entry name" value="PROTEIN KINASE-LIKE DOMAIN-CONTAINING"/>
    <property type="match status" value="1"/>
</dbReference>
<dbReference type="Gene3D" id="3.90.1200.10">
    <property type="match status" value="1"/>
</dbReference>
<dbReference type="SUPFAM" id="SSF56112">
    <property type="entry name" value="Protein kinase-like (PK-like)"/>
    <property type="match status" value="1"/>
</dbReference>